<reference evidence="1 2" key="1">
    <citation type="submission" date="2019-06" db="EMBL/GenBank/DDBJ databases">
        <title>Wine fermentation using esterase from Monascus purpureus.</title>
        <authorList>
            <person name="Geng C."/>
            <person name="Zhang Y."/>
        </authorList>
    </citation>
    <scope>NUCLEOTIDE SEQUENCE [LARGE SCALE GENOMIC DNA]</scope>
    <source>
        <strain evidence="1">HQ1</strain>
    </source>
</reference>
<keyword evidence="2" id="KW-1185">Reference proteome</keyword>
<evidence type="ECO:0000313" key="1">
    <source>
        <dbReference type="EMBL" id="TQB76385.1"/>
    </source>
</evidence>
<dbReference type="AlphaFoldDB" id="A0A507R213"/>
<accession>A0A507R213</accession>
<gene>
    <name evidence="1" type="ORF">MPDQ_000208</name>
</gene>
<protein>
    <submittedName>
        <fullName evidence="1">Uncharacterized protein</fullName>
    </submittedName>
</protein>
<sequence>MATSYPLLTPALTPLSGSSSRVGGLAAAKTYLELSQQADLSLLENLYGTARTSSPVSPWTPSTTSRTIHMSLAPSFTYTSTTLPTLLTSGAVSGSTRGFSGWKSLFTIRIRGQDWRITAQITDLEQASQSMTMAYYCKKFIVSTRLATNPRPISIKGQEDFGRPILNHSQLRDQANKLAQDPTAKSVTIISTCKIGYDLA</sequence>
<evidence type="ECO:0000313" key="2">
    <source>
        <dbReference type="Proteomes" id="UP000319663"/>
    </source>
</evidence>
<name>A0A507R213_MONPU</name>
<comment type="caution">
    <text evidence="1">The sequence shown here is derived from an EMBL/GenBank/DDBJ whole genome shotgun (WGS) entry which is preliminary data.</text>
</comment>
<dbReference type="EMBL" id="VIFY01000010">
    <property type="protein sequence ID" value="TQB76385.1"/>
    <property type="molecule type" value="Genomic_DNA"/>
</dbReference>
<organism evidence="1 2">
    <name type="scientific">Monascus purpureus</name>
    <name type="common">Red mold</name>
    <name type="synonym">Monascus anka</name>
    <dbReference type="NCBI Taxonomy" id="5098"/>
    <lineage>
        <taxon>Eukaryota</taxon>
        <taxon>Fungi</taxon>
        <taxon>Dikarya</taxon>
        <taxon>Ascomycota</taxon>
        <taxon>Pezizomycotina</taxon>
        <taxon>Eurotiomycetes</taxon>
        <taxon>Eurotiomycetidae</taxon>
        <taxon>Eurotiales</taxon>
        <taxon>Aspergillaceae</taxon>
        <taxon>Monascus</taxon>
    </lineage>
</organism>
<proteinExistence type="predicted"/>
<dbReference type="STRING" id="5098.A0A507R213"/>
<dbReference type="Proteomes" id="UP000319663">
    <property type="component" value="Unassembled WGS sequence"/>
</dbReference>